<protein>
    <recommendedName>
        <fullName evidence="4">Protein kinase domain-containing protein</fullName>
    </recommendedName>
</protein>
<feature type="transmembrane region" description="Helical" evidence="3">
    <location>
        <begin position="16"/>
        <end position="37"/>
    </location>
</feature>
<feature type="region of interest" description="Disordered" evidence="2">
    <location>
        <begin position="474"/>
        <end position="517"/>
    </location>
</feature>
<feature type="region of interest" description="Disordered" evidence="2">
    <location>
        <begin position="143"/>
        <end position="208"/>
    </location>
</feature>
<evidence type="ECO:0000256" key="2">
    <source>
        <dbReference type="SAM" id="MobiDB-lite"/>
    </source>
</evidence>
<feature type="compositionally biased region" description="Low complexity" evidence="2">
    <location>
        <begin position="757"/>
        <end position="773"/>
    </location>
</feature>
<feature type="region of interest" description="Disordered" evidence="2">
    <location>
        <begin position="1067"/>
        <end position="1111"/>
    </location>
</feature>
<feature type="domain" description="Protein kinase" evidence="4">
    <location>
        <begin position="256"/>
        <end position="639"/>
    </location>
</feature>
<gene>
    <name evidence="5" type="ORF">CXG81DRAFT_21330</name>
</gene>
<keyword evidence="3" id="KW-0812">Transmembrane</keyword>
<feature type="compositionally biased region" description="Gly residues" evidence="2">
    <location>
        <begin position="585"/>
        <end position="594"/>
    </location>
</feature>
<evidence type="ECO:0000256" key="3">
    <source>
        <dbReference type="SAM" id="Phobius"/>
    </source>
</evidence>
<evidence type="ECO:0000313" key="6">
    <source>
        <dbReference type="Proteomes" id="UP000274922"/>
    </source>
</evidence>
<organism evidence="5 6">
    <name type="scientific">Caulochytrium protostelioides</name>
    <dbReference type="NCBI Taxonomy" id="1555241"/>
    <lineage>
        <taxon>Eukaryota</taxon>
        <taxon>Fungi</taxon>
        <taxon>Fungi incertae sedis</taxon>
        <taxon>Chytridiomycota</taxon>
        <taxon>Chytridiomycota incertae sedis</taxon>
        <taxon>Chytridiomycetes</taxon>
        <taxon>Caulochytriales</taxon>
        <taxon>Caulochytriaceae</taxon>
        <taxon>Caulochytrium</taxon>
    </lineage>
</organism>
<keyword evidence="6" id="KW-1185">Reference proteome</keyword>
<dbReference type="PANTHER" id="PTHR13037:SF24">
    <property type="entry name" value="POLYCOMB PROTEIN PCL-RELATED"/>
    <property type="match status" value="1"/>
</dbReference>
<feature type="region of interest" description="Disordered" evidence="2">
    <location>
        <begin position="884"/>
        <end position="914"/>
    </location>
</feature>
<dbReference type="Gene3D" id="1.10.510.10">
    <property type="entry name" value="Transferase(Phosphotransferase) domain 1"/>
    <property type="match status" value="1"/>
</dbReference>
<evidence type="ECO:0000313" key="5">
    <source>
        <dbReference type="EMBL" id="RKO98432.1"/>
    </source>
</evidence>
<sequence length="1175" mass="121645">MGERWRVTVSPSDRSLGFIVDFGVLSIPSIIGVIGILDILESFRPPSPFRALARPPGITQLATPRSSPNPAELPSATWARPWYNLGVPTPRPPSGFFAELLASASTFMDRLTPSPVQVAQTPSPASTLSPWPTGPALVFTAQHRQRRPSHGHGHGRRGHAPLESTSATDVASKSTTWKARMRRHIAASASERAAPPSPSPMPSPPSSPALAHALLDALRASVTRWTDAALRLSLARQVLIAPDTAEHLSQRALAWLSRQPLLGEGAFCRVYRVVPPVSSSSSSSSSTSASASSLAPPSTAYAVKLIKAARRHDPSATRTLETEWQTAQRLRRLLADDAEARGRLALPTAPVHVGNPPRLVGLKLPLATHGTARDFAATHLRAAPRPAAARILRHLLADTARALATLHALDVVHGDIADRNVLVTWRDGRLRAVLADWGLAVGGLDAAAARALSGTPPFMDPTLVGVRFTRAGPGGPAAAPVTATATTAAATASETATATATATATPHARTPRDGTTGGIRAQLAVGEAHLLTPRNVVQNAIYGLAIVWDRLIRSASPDPDRGLDGDGDPGRAPRGGRSPPARVGRPGGAGGASGPGKRASMAPPRHEPRGPSNHVLTRSALAAARARRAQVLAAGQPWPAGGLGLIDTPAALALGIPRRFVRRIEAMLLGETDLDDVLADPYLADSDQAPLDPAPGLLPTATAADLPGASAALRWPTPQTPNPARSRMTLADPLVTRRAGHVRGSDHEIDECEDEGASSSSTASGTPAGTTPPLVAATAMPAAPYLVLTALEHLKLERHAARQAVAAAEAAVEGPSEAAAAAASEPQAGAWRHLPWITRGASVYVLCDVRLRPSTVAAARLPDTAKLYTALPRTTSDETLVAYESSSDAEAADESDATAVADDGDDNDDGDDGGFDASGSCAVSALAPLRPSCRVFAASAGTAAPFVCVGRVHHVASAAAPLVPLVDYLAGPMHALHAAAARADAPPAVQAQWQARVAALCAALLEQDVGITAAADYAVGSAADPEGRALVVVRVRPTAAARPPPGGPQADPTLAATAQLLAMVVDGGAPMGSPASPSPPPSPSRSLPRSLSRPLSRSRSRSSSRQAAPLVRNAANVPDDWVLLLMMGLQGQATRRALRLHAYLAPYRPRPAETSASASTSLRAPLPSLARSLVK</sequence>
<feature type="compositionally biased region" description="Acidic residues" evidence="2">
    <location>
        <begin position="890"/>
        <end position="914"/>
    </location>
</feature>
<proteinExistence type="predicted"/>
<dbReference type="SMART" id="SM00220">
    <property type="entry name" value="S_TKc"/>
    <property type="match status" value="1"/>
</dbReference>
<reference evidence="6" key="1">
    <citation type="journal article" date="2018" name="Nat. Microbiol.">
        <title>Leveraging single-cell genomics to expand the fungal tree of life.</title>
        <authorList>
            <person name="Ahrendt S.R."/>
            <person name="Quandt C.A."/>
            <person name="Ciobanu D."/>
            <person name="Clum A."/>
            <person name="Salamov A."/>
            <person name="Andreopoulos B."/>
            <person name="Cheng J.F."/>
            <person name="Woyke T."/>
            <person name="Pelin A."/>
            <person name="Henrissat B."/>
            <person name="Reynolds N.K."/>
            <person name="Benny G.L."/>
            <person name="Smith M.E."/>
            <person name="James T.Y."/>
            <person name="Grigoriev I.V."/>
        </authorList>
    </citation>
    <scope>NUCLEOTIDE SEQUENCE [LARGE SCALE GENOMIC DNA]</scope>
    <source>
        <strain evidence="6">ATCC 52028</strain>
    </source>
</reference>
<dbReference type="PROSITE" id="PS50011">
    <property type="entry name" value="PROTEIN_KINASE_DOM"/>
    <property type="match status" value="1"/>
</dbReference>
<feature type="region of interest" description="Disordered" evidence="2">
    <location>
        <begin position="712"/>
        <end position="774"/>
    </location>
</feature>
<dbReference type="SUPFAM" id="SSF56112">
    <property type="entry name" value="Protein kinase-like (PK-like)"/>
    <property type="match status" value="1"/>
</dbReference>
<dbReference type="EMBL" id="ML014437">
    <property type="protein sequence ID" value="RKO98432.1"/>
    <property type="molecule type" value="Genomic_DNA"/>
</dbReference>
<feature type="region of interest" description="Disordered" evidence="2">
    <location>
        <begin position="555"/>
        <end position="613"/>
    </location>
</feature>
<feature type="compositionally biased region" description="Basic residues" evidence="2">
    <location>
        <begin position="143"/>
        <end position="159"/>
    </location>
</feature>
<feature type="compositionally biased region" description="Pro residues" evidence="2">
    <location>
        <begin position="195"/>
        <end position="207"/>
    </location>
</feature>
<dbReference type="GO" id="GO:0004672">
    <property type="term" value="F:protein kinase activity"/>
    <property type="evidence" value="ECO:0007669"/>
    <property type="project" value="InterPro"/>
</dbReference>
<feature type="compositionally biased region" description="Low complexity" evidence="2">
    <location>
        <begin position="1084"/>
        <end position="1095"/>
    </location>
</feature>
<keyword evidence="1" id="KW-0945">Host-virus interaction</keyword>
<dbReference type="InterPro" id="IPR000719">
    <property type="entry name" value="Prot_kinase_dom"/>
</dbReference>
<evidence type="ECO:0000259" key="4">
    <source>
        <dbReference type="PROSITE" id="PS50011"/>
    </source>
</evidence>
<dbReference type="Proteomes" id="UP000274922">
    <property type="component" value="Unassembled WGS sequence"/>
</dbReference>
<dbReference type="GO" id="GO:0005524">
    <property type="term" value="F:ATP binding"/>
    <property type="evidence" value="ECO:0007669"/>
    <property type="project" value="InterPro"/>
</dbReference>
<feature type="compositionally biased region" description="Low complexity" evidence="2">
    <location>
        <begin position="476"/>
        <end position="508"/>
    </location>
</feature>
<feature type="compositionally biased region" description="Polar residues" evidence="2">
    <location>
        <begin position="163"/>
        <end position="177"/>
    </location>
</feature>
<feature type="region of interest" description="Disordered" evidence="2">
    <location>
        <begin position="1151"/>
        <end position="1175"/>
    </location>
</feature>
<feature type="compositionally biased region" description="Low complexity" evidence="2">
    <location>
        <begin position="572"/>
        <end position="584"/>
    </location>
</feature>
<name>A0A4P9X0E3_9FUNG</name>
<dbReference type="InterPro" id="IPR011009">
    <property type="entry name" value="Kinase-like_dom_sf"/>
</dbReference>
<keyword evidence="3" id="KW-1133">Transmembrane helix</keyword>
<feature type="compositionally biased region" description="Basic and acidic residues" evidence="2">
    <location>
        <begin position="558"/>
        <end position="571"/>
    </location>
</feature>
<dbReference type="AlphaFoldDB" id="A0A4P9X0E3"/>
<accession>A0A4P9X0E3</accession>
<evidence type="ECO:0000256" key="1">
    <source>
        <dbReference type="ARBA" id="ARBA00022581"/>
    </source>
</evidence>
<dbReference type="PANTHER" id="PTHR13037">
    <property type="entry name" value="FORMIN"/>
    <property type="match status" value="1"/>
</dbReference>
<keyword evidence="3" id="KW-0472">Membrane</keyword>